<keyword evidence="3" id="KW-1185">Reference proteome</keyword>
<dbReference type="AlphaFoldDB" id="A0AAV6GFN6"/>
<name>A0AAV6GFN6_9TELE</name>
<gene>
    <name evidence="2" type="ORF">AALO_G00162720</name>
</gene>
<protein>
    <submittedName>
        <fullName evidence="2">Uncharacterized protein</fullName>
    </submittedName>
</protein>
<proteinExistence type="predicted"/>
<organism evidence="2 3">
    <name type="scientific">Alosa alosa</name>
    <name type="common">allis shad</name>
    <dbReference type="NCBI Taxonomy" id="278164"/>
    <lineage>
        <taxon>Eukaryota</taxon>
        <taxon>Metazoa</taxon>
        <taxon>Chordata</taxon>
        <taxon>Craniata</taxon>
        <taxon>Vertebrata</taxon>
        <taxon>Euteleostomi</taxon>
        <taxon>Actinopterygii</taxon>
        <taxon>Neopterygii</taxon>
        <taxon>Teleostei</taxon>
        <taxon>Clupei</taxon>
        <taxon>Clupeiformes</taxon>
        <taxon>Clupeoidei</taxon>
        <taxon>Clupeidae</taxon>
        <taxon>Alosa</taxon>
    </lineage>
</organism>
<dbReference type="Proteomes" id="UP000823561">
    <property type="component" value="Chromosome 12"/>
</dbReference>
<evidence type="ECO:0000256" key="1">
    <source>
        <dbReference type="SAM" id="MobiDB-lite"/>
    </source>
</evidence>
<sequence>METEDPKSIILIQATASTTSSFDWLKKRGEGLSDTPATRTESVKAQATLHWQTSERVCQRQRSVMPPKKKKGDIQSFFTMQSL</sequence>
<evidence type="ECO:0000313" key="3">
    <source>
        <dbReference type="Proteomes" id="UP000823561"/>
    </source>
</evidence>
<comment type="caution">
    <text evidence="2">The sequence shown here is derived from an EMBL/GenBank/DDBJ whole genome shotgun (WGS) entry which is preliminary data.</text>
</comment>
<dbReference type="EMBL" id="JADWDJ010000012">
    <property type="protein sequence ID" value="KAG5272197.1"/>
    <property type="molecule type" value="Genomic_DNA"/>
</dbReference>
<reference evidence="2" key="1">
    <citation type="submission" date="2020-10" db="EMBL/GenBank/DDBJ databases">
        <title>Chromosome-scale genome assembly of the Allis shad, Alosa alosa.</title>
        <authorList>
            <person name="Margot Z."/>
            <person name="Christophe K."/>
            <person name="Cabau C."/>
            <person name="Louis A."/>
            <person name="Berthelot C."/>
            <person name="Parey E."/>
            <person name="Roest Crollius H."/>
            <person name="Montfort J."/>
            <person name="Robinson-Rechavi M."/>
            <person name="Bucao C."/>
            <person name="Bouchez O."/>
            <person name="Gislard M."/>
            <person name="Lluch J."/>
            <person name="Milhes M."/>
            <person name="Lampietro C."/>
            <person name="Lopez Roques C."/>
            <person name="Donnadieu C."/>
            <person name="Braasch I."/>
            <person name="Desvignes T."/>
            <person name="Postlethwait J."/>
            <person name="Bobe J."/>
            <person name="Guiguen Y."/>
        </authorList>
    </citation>
    <scope>NUCLEOTIDE SEQUENCE</scope>
    <source>
        <strain evidence="2">M-15738</strain>
        <tissue evidence="2">Blood</tissue>
    </source>
</reference>
<feature type="region of interest" description="Disordered" evidence="1">
    <location>
        <begin position="54"/>
        <end position="83"/>
    </location>
</feature>
<accession>A0AAV6GFN6</accession>
<evidence type="ECO:0000313" key="2">
    <source>
        <dbReference type="EMBL" id="KAG5272197.1"/>
    </source>
</evidence>